<keyword evidence="2" id="KW-0175">Coiled coil</keyword>
<dbReference type="GO" id="GO:0006869">
    <property type="term" value="P:lipid transport"/>
    <property type="evidence" value="ECO:0007669"/>
    <property type="project" value="InterPro"/>
</dbReference>
<comment type="caution">
    <text evidence="3">The sequence shown here is derived from an EMBL/GenBank/DDBJ whole genome shotgun (WGS) entry which is preliminary data.</text>
</comment>
<keyword evidence="3" id="KW-0449">Lipoprotein</keyword>
<protein>
    <submittedName>
        <fullName evidence="3">Apolipoprotein L3</fullName>
    </submittedName>
</protein>
<keyword evidence="4" id="KW-1185">Reference proteome</keyword>
<gene>
    <name evidence="3" type="ORF">EOD39_21207</name>
</gene>
<evidence type="ECO:0000313" key="3">
    <source>
        <dbReference type="EMBL" id="RXM91412.1"/>
    </source>
</evidence>
<evidence type="ECO:0000313" key="4">
    <source>
        <dbReference type="Proteomes" id="UP000289886"/>
    </source>
</evidence>
<proteinExistence type="inferred from homology"/>
<evidence type="ECO:0000256" key="2">
    <source>
        <dbReference type="SAM" id="Coils"/>
    </source>
</evidence>
<dbReference type="InterPro" id="IPR008405">
    <property type="entry name" value="ApoL"/>
</dbReference>
<comment type="similarity">
    <text evidence="1">Belongs to the apolipoprotein L family.</text>
</comment>
<sequence length="318" mass="32571">MDPEEACRRIKLLKYFVQMYEKEKKEIKELLTELKGIADELDKVDRHCIIAKTTRSSAGVVGGVLTIVGICLAPVTAGVSLGLSIAGTATAVAGTVTSGGAQIGKHVQDGKANKRVTEILEIIHTKIIALSKSCKIALPQCNWNIEDAALTGIVKKRFCAAAAGLVDAAVVTAAVVTAANVVIDIAVSLDAVAGVTPNLNDDGGAVAGVAVGASVVNGGRVLAGLVDDAAAAASAGRVGAGLVDDAASVALKSTGRIVGGIAAGVFVVWDAVLIGLNAKKLHEGSPTERAQEIRKLVETEELELAKLEEVNCDIKNIL</sequence>
<reference evidence="3 4" key="1">
    <citation type="submission" date="2019-01" db="EMBL/GenBank/DDBJ databases">
        <title>Draft Genome and Complete Hox-Cluster Characterization of the Sterlet Sturgeon (Acipenser ruthenus).</title>
        <authorList>
            <person name="Wei Q."/>
        </authorList>
    </citation>
    <scope>NUCLEOTIDE SEQUENCE [LARGE SCALE GENOMIC DNA]</scope>
    <source>
        <strain evidence="3">WHYD16114868_AA</strain>
        <tissue evidence="3">Blood</tissue>
    </source>
</reference>
<dbReference type="GO" id="GO:0008289">
    <property type="term" value="F:lipid binding"/>
    <property type="evidence" value="ECO:0007669"/>
    <property type="project" value="InterPro"/>
</dbReference>
<name>A0A444UTC1_ACIRT</name>
<dbReference type="GO" id="GO:0005576">
    <property type="term" value="C:extracellular region"/>
    <property type="evidence" value="ECO:0007669"/>
    <property type="project" value="InterPro"/>
</dbReference>
<dbReference type="EMBL" id="SCEB01008861">
    <property type="protein sequence ID" value="RXM91412.1"/>
    <property type="molecule type" value="Genomic_DNA"/>
</dbReference>
<dbReference type="Proteomes" id="UP000289886">
    <property type="component" value="Unassembled WGS sequence"/>
</dbReference>
<dbReference type="PANTHER" id="PTHR14096">
    <property type="entry name" value="APOLIPOPROTEIN L"/>
    <property type="match status" value="1"/>
</dbReference>
<accession>A0A444UTC1</accession>
<feature type="coiled-coil region" evidence="2">
    <location>
        <begin position="17"/>
        <end position="47"/>
    </location>
</feature>
<organism evidence="3 4">
    <name type="scientific">Acipenser ruthenus</name>
    <name type="common">Sterlet sturgeon</name>
    <dbReference type="NCBI Taxonomy" id="7906"/>
    <lineage>
        <taxon>Eukaryota</taxon>
        <taxon>Metazoa</taxon>
        <taxon>Chordata</taxon>
        <taxon>Craniata</taxon>
        <taxon>Vertebrata</taxon>
        <taxon>Euteleostomi</taxon>
        <taxon>Actinopterygii</taxon>
        <taxon>Chondrostei</taxon>
        <taxon>Acipenseriformes</taxon>
        <taxon>Acipenseridae</taxon>
        <taxon>Acipenser</taxon>
    </lineage>
</organism>
<dbReference type="Pfam" id="PF05461">
    <property type="entry name" value="ApoL"/>
    <property type="match status" value="2"/>
</dbReference>
<dbReference type="GO" id="GO:0042157">
    <property type="term" value="P:lipoprotein metabolic process"/>
    <property type="evidence" value="ECO:0007669"/>
    <property type="project" value="InterPro"/>
</dbReference>
<dbReference type="GO" id="GO:0016020">
    <property type="term" value="C:membrane"/>
    <property type="evidence" value="ECO:0007669"/>
    <property type="project" value="TreeGrafter"/>
</dbReference>
<dbReference type="PANTHER" id="PTHR14096:SF27">
    <property type="entry name" value="APOLIPOPROTEIN L2"/>
    <property type="match status" value="1"/>
</dbReference>
<dbReference type="AlphaFoldDB" id="A0A444UTC1"/>
<evidence type="ECO:0000256" key="1">
    <source>
        <dbReference type="ARBA" id="ARBA00010090"/>
    </source>
</evidence>